<evidence type="ECO:0000313" key="1">
    <source>
        <dbReference type="EMBL" id="KAK9144073.1"/>
    </source>
</evidence>
<sequence>MFFLSNDPLQCFSYALAALLARLLVVSTQLVFAASLTIAIDLSKPGYGLLKRYLEEMEGLVRSI</sequence>
<dbReference type="EMBL" id="JBBNAE010000002">
    <property type="protein sequence ID" value="KAK9144073.1"/>
    <property type="molecule type" value="Genomic_DNA"/>
</dbReference>
<evidence type="ECO:0000313" key="2">
    <source>
        <dbReference type="Proteomes" id="UP001417504"/>
    </source>
</evidence>
<accession>A0AAP0K1F3</accession>
<dbReference type="AlphaFoldDB" id="A0AAP0K1F3"/>
<keyword evidence="2" id="KW-1185">Reference proteome</keyword>
<comment type="caution">
    <text evidence="1">The sequence shown here is derived from an EMBL/GenBank/DDBJ whole genome shotgun (WGS) entry which is preliminary data.</text>
</comment>
<proteinExistence type="predicted"/>
<name>A0AAP0K1F3_9MAGN</name>
<reference evidence="1 2" key="1">
    <citation type="submission" date="2024-01" db="EMBL/GenBank/DDBJ databases">
        <title>Genome assemblies of Stephania.</title>
        <authorList>
            <person name="Yang L."/>
        </authorList>
    </citation>
    <scope>NUCLEOTIDE SEQUENCE [LARGE SCALE GENOMIC DNA]</scope>
    <source>
        <strain evidence="1">QJT</strain>
        <tissue evidence="1">Leaf</tissue>
    </source>
</reference>
<organism evidence="1 2">
    <name type="scientific">Stephania japonica</name>
    <dbReference type="NCBI Taxonomy" id="461633"/>
    <lineage>
        <taxon>Eukaryota</taxon>
        <taxon>Viridiplantae</taxon>
        <taxon>Streptophyta</taxon>
        <taxon>Embryophyta</taxon>
        <taxon>Tracheophyta</taxon>
        <taxon>Spermatophyta</taxon>
        <taxon>Magnoliopsida</taxon>
        <taxon>Ranunculales</taxon>
        <taxon>Menispermaceae</taxon>
        <taxon>Menispermoideae</taxon>
        <taxon>Cissampelideae</taxon>
        <taxon>Stephania</taxon>
    </lineage>
</organism>
<dbReference type="Proteomes" id="UP001417504">
    <property type="component" value="Unassembled WGS sequence"/>
</dbReference>
<protein>
    <submittedName>
        <fullName evidence="1">Uncharacterized protein</fullName>
    </submittedName>
</protein>
<gene>
    <name evidence="1" type="ORF">Sjap_003976</name>
</gene>